<dbReference type="Proteomes" id="UP000553766">
    <property type="component" value="Unassembled WGS sequence"/>
</dbReference>
<dbReference type="GO" id="GO:0033013">
    <property type="term" value="P:tetrapyrrole metabolic process"/>
    <property type="evidence" value="ECO:0007669"/>
    <property type="project" value="UniProtKB-ARBA"/>
</dbReference>
<comment type="similarity">
    <text evidence="2">Belongs to the TspO/BZRP family.</text>
</comment>
<dbReference type="RefSeq" id="WP_343051501.1">
    <property type="nucleotide sequence ID" value="NZ_JACIJS010000010.1"/>
</dbReference>
<accession>A0A840WPC7</accession>
<dbReference type="InterPro" id="IPR004307">
    <property type="entry name" value="TspO_MBR"/>
</dbReference>
<keyword evidence="4 6" id="KW-1133">Transmembrane helix</keyword>
<name>A0A840WPC7_9RHOB</name>
<dbReference type="PANTHER" id="PTHR10057">
    <property type="entry name" value="PERIPHERAL-TYPE BENZODIAZEPINE RECEPTOR"/>
    <property type="match status" value="1"/>
</dbReference>
<evidence type="ECO:0000256" key="6">
    <source>
        <dbReference type="SAM" id="Phobius"/>
    </source>
</evidence>
<dbReference type="PANTHER" id="PTHR10057:SF0">
    <property type="entry name" value="TRANSLOCATOR PROTEIN"/>
    <property type="match status" value="1"/>
</dbReference>
<protein>
    <submittedName>
        <fullName evidence="7">Tryptophan-rich sensory protein</fullName>
    </submittedName>
</protein>
<dbReference type="Pfam" id="PF03073">
    <property type="entry name" value="TspO_MBR"/>
    <property type="match status" value="1"/>
</dbReference>
<dbReference type="EMBL" id="JACIJS010000010">
    <property type="protein sequence ID" value="MBB5516899.1"/>
    <property type="molecule type" value="Genomic_DNA"/>
</dbReference>
<dbReference type="PIRSF" id="PIRSF005859">
    <property type="entry name" value="PBR"/>
    <property type="match status" value="1"/>
</dbReference>
<dbReference type="GO" id="GO:0016020">
    <property type="term" value="C:membrane"/>
    <property type="evidence" value="ECO:0007669"/>
    <property type="project" value="UniProtKB-SubCell"/>
</dbReference>
<comment type="subcellular location">
    <subcellularLocation>
        <location evidence="1">Membrane</location>
        <topology evidence="1">Multi-pass membrane protein</topology>
    </subcellularLocation>
</comment>
<evidence type="ECO:0000313" key="7">
    <source>
        <dbReference type="EMBL" id="MBB5516899.1"/>
    </source>
</evidence>
<evidence type="ECO:0000313" key="8">
    <source>
        <dbReference type="Proteomes" id="UP000553766"/>
    </source>
</evidence>
<dbReference type="NCBIfam" id="NF047825">
    <property type="entry name" value="T-richsensTspOAlph"/>
    <property type="match status" value="1"/>
</dbReference>
<keyword evidence="3 6" id="KW-0812">Transmembrane</keyword>
<evidence type="ECO:0000256" key="4">
    <source>
        <dbReference type="ARBA" id="ARBA00022989"/>
    </source>
</evidence>
<keyword evidence="5 6" id="KW-0472">Membrane</keyword>
<evidence type="ECO:0000256" key="1">
    <source>
        <dbReference type="ARBA" id="ARBA00004141"/>
    </source>
</evidence>
<dbReference type="InterPro" id="IPR038330">
    <property type="entry name" value="TspO/MBR-related_sf"/>
</dbReference>
<dbReference type="FunFam" id="1.20.1260.100:FF:000001">
    <property type="entry name" value="translocator protein 2"/>
    <property type="match status" value="1"/>
</dbReference>
<feature type="transmembrane region" description="Helical" evidence="6">
    <location>
        <begin position="99"/>
        <end position="120"/>
    </location>
</feature>
<organism evidence="7 8">
    <name type="scientific">Rubricella aquisinus</name>
    <dbReference type="NCBI Taxonomy" id="2028108"/>
    <lineage>
        <taxon>Bacteria</taxon>
        <taxon>Pseudomonadati</taxon>
        <taxon>Pseudomonadota</taxon>
        <taxon>Alphaproteobacteria</taxon>
        <taxon>Rhodobacterales</taxon>
        <taxon>Paracoccaceae</taxon>
        <taxon>Rubricella</taxon>
    </lineage>
</organism>
<sequence>MFEWLVMAGFGAAAMAAASTGALFQPGDWYEALDKPSWTPPNWLFPVAWMVLYIAMVVAAWRMALSGHPLAPLGVALWAAQMTFNALWSPVFFGLQRLGAAFGVIVGLWISVALTLLLAVMIDSIAAWLLAPYLVWVSYAAALNLRIWRTNELRQPS</sequence>
<keyword evidence="8" id="KW-1185">Reference proteome</keyword>
<feature type="transmembrane region" description="Helical" evidence="6">
    <location>
        <begin position="43"/>
        <end position="61"/>
    </location>
</feature>
<evidence type="ECO:0000256" key="3">
    <source>
        <dbReference type="ARBA" id="ARBA00022692"/>
    </source>
</evidence>
<gene>
    <name evidence="7" type="ORF">FHS89_002943</name>
</gene>
<dbReference type="CDD" id="cd15904">
    <property type="entry name" value="TSPO_MBR"/>
    <property type="match status" value="1"/>
</dbReference>
<reference evidence="7 8" key="1">
    <citation type="submission" date="2020-08" db="EMBL/GenBank/DDBJ databases">
        <title>Genomic Encyclopedia of Type Strains, Phase IV (KMG-IV): sequencing the most valuable type-strain genomes for metagenomic binning, comparative biology and taxonomic classification.</title>
        <authorList>
            <person name="Goeker M."/>
        </authorList>
    </citation>
    <scope>NUCLEOTIDE SEQUENCE [LARGE SCALE GENOMIC DNA]</scope>
    <source>
        <strain evidence="7 8">DSM 103377</strain>
    </source>
</reference>
<feature type="transmembrane region" description="Helical" evidence="6">
    <location>
        <begin position="127"/>
        <end position="148"/>
    </location>
</feature>
<evidence type="ECO:0000256" key="2">
    <source>
        <dbReference type="ARBA" id="ARBA00007524"/>
    </source>
</evidence>
<comment type="caution">
    <text evidence="7">The sequence shown here is derived from an EMBL/GenBank/DDBJ whole genome shotgun (WGS) entry which is preliminary data.</text>
</comment>
<feature type="transmembrane region" description="Helical" evidence="6">
    <location>
        <begin position="73"/>
        <end position="93"/>
    </location>
</feature>
<dbReference type="Gene3D" id="1.20.1260.100">
    <property type="entry name" value="TspO/MBR protein"/>
    <property type="match status" value="1"/>
</dbReference>
<evidence type="ECO:0000256" key="5">
    <source>
        <dbReference type="ARBA" id="ARBA00023136"/>
    </source>
</evidence>
<dbReference type="AlphaFoldDB" id="A0A840WPC7"/>
<proteinExistence type="inferred from homology"/>